<feature type="transmembrane region" description="Helical" evidence="2">
    <location>
        <begin position="6"/>
        <end position="24"/>
    </location>
</feature>
<reference evidence="3 4" key="1">
    <citation type="journal article" date="2016" name="Nat. Commun.">
        <title>Thousands of microbial genomes shed light on interconnected biogeochemical processes in an aquifer system.</title>
        <authorList>
            <person name="Anantharaman K."/>
            <person name="Brown C.T."/>
            <person name="Hug L.A."/>
            <person name="Sharon I."/>
            <person name="Castelle C.J."/>
            <person name="Probst A.J."/>
            <person name="Thomas B.C."/>
            <person name="Singh A."/>
            <person name="Wilkins M.J."/>
            <person name="Karaoz U."/>
            <person name="Brodie E.L."/>
            <person name="Williams K.H."/>
            <person name="Hubbard S.S."/>
            <person name="Banfield J.F."/>
        </authorList>
    </citation>
    <scope>NUCLEOTIDE SEQUENCE [LARGE SCALE GENOMIC DNA]</scope>
</reference>
<accession>A0A1F6GX68</accession>
<protein>
    <submittedName>
        <fullName evidence="3">Uncharacterized protein</fullName>
    </submittedName>
</protein>
<dbReference type="AlphaFoldDB" id="A0A1F6GX68"/>
<keyword evidence="1" id="KW-0175">Coiled coil</keyword>
<evidence type="ECO:0000313" key="3">
    <source>
        <dbReference type="EMBL" id="OGH02767.1"/>
    </source>
</evidence>
<sequence length="249" mass="27930">MKLYGISVSTLFGILGFFALVRFGGESLGLWDGETAREVGVVGLTALFSLHWVLSVNSERELEEALHFQEAELQRLTEQVAAAERLQLPDGPRSYMPNPRADFAFALSSAEFWILMHYLDIHAHPGESGQLTDEGVFPYPEAEEEAYLDRKGQQLATFELIRQIKRQGEERLDQQNVLFRLTLQFTETNLSILLQLLERYANETLPQSVGPAEVPQGVQSACSSLLEQIREELVSNYSLGGAWSSLLKP</sequence>
<evidence type="ECO:0000256" key="2">
    <source>
        <dbReference type="SAM" id="Phobius"/>
    </source>
</evidence>
<organism evidence="3 4">
    <name type="scientific">Candidatus Lambdaproteobacteria bacterium RIFOXYD2_FULL_56_26</name>
    <dbReference type="NCBI Taxonomy" id="1817773"/>
    <lineage>
        <taxon>Bacteria</taxon>
        <taxon>Pseudomonadati</taxon>
        <taxon>Pseudomonadota</taxon>
        <taxon>Candidatus Lambdaproteobacteria</taxon>
    </lineage>
</organism>
<comment type="caution">
    <text evidence="3">The sequence shown here is derived from an EMBL/GenBank/DDBJ whole genome shotgun (WGS) entry which is preliminary data.</text>
</comment>
<evidence type="ECO:0000256" key="1">
    <source>
        <dbReference type="SAM" id="Coils"/>
    </source>
</evidence>
<proteinExistence type="predicted"/>
<dbReference type="EMBL" id="MFNF01000019">
    <property type="protein sequence ID" value="OGH02767.1"/>
    <property type="molecule type" value="Genomic_DNA"/>
</dbReference>
<feature type="coiled-coil region" evidence="1">
    <location>
        <begin position="59"/>
        <end position="86"/>
    </location>
</feature>
<keyword evidence="2" id="KW-0812">Transmembrane</keyword>
<keyword evidence="2" id="KW-1133">Transmembrane helix</keyword>
<evidence type="ECO:0000313" key="4">
    <source>
        <dbReference type="Proteomes" id="UP000177583"/>
    </source>
</evidence>
<keyword evidence="2" id="KW-0472">Membrane</keyword>
<gene>
    <name evidence="3" type="ORF">A2557_02825</name>
</gene>
<name>A0A1F6GX68_9PROT</name>
<dbReference type="Proteomes" id="UP000177583">
    <property type="component" value="Unassembled WGS sequence"/>
</dbReference>